<evidence type="ECO:0000256" key="3">
    <source>
        <dbReference type="ARBA" id="ARBA00023015"/>
    </source>
</evidence>
<feature type="domain" description="OmpR/PhoB-type" evidence="9">
    <location>
        <begin position="129"/>
        <end position="227"/>
    </location>
</feature>
<dbReference type="EMBL" id="LVXG01000023">
    <property type="protein sequence ID" value="OQP46960.1"/>
    <property type="molecule type" value="Genomic_DNA"/>
</dbReference>
<evidence type="ECO:0000256" key="6">
    <source>
        <dbReference type="PROSITE-ProRule" id="PRU00169"/>
    </source>
</evidence>
<evidence type="ECO:0000259" key="9">
    <source>
        <dbReference type="PROSITE" id="PS51755"/>
    </source>
</evidence>
<evidence type="ECO:0000256" key="5">
    <source>
        <dbReference type="ARBA" id="ARBA00023163"/>
    </source>
</evidence>
<dbReference type="SUPFAM" id="SSF52172">
    <property type="entry name" value="CheY-like"/>
    <property type="match status" value="1"/>
</dbReference>
<dbReference type="Proteomes" id="UP000192610">
    <property type="component" value="Unassembled WGS sequence"/>
</dbReference>
<dbReference type="InterPro" id="IPR011006">
    <property type="entry name" value="CheY-like_superfamily"/>
</dbReference>
<dbReference type="InterPro" id="IPR036388">
    <property type="entry name" value="WH-like_DNA-bd_sf"/>
</dbReference>
<dbReference type="GO" id="GO:0006355">
    <property type="term" value="P:regulation of DNA-templated transcription"/>
    <property type="evidence" value="ECO:0007669"/>
    <property type="project" value="InterPro"/>
</dbReference>
<keyword evidence="1 6" id="KW-0597">Phosphoprotein</keyword>
<dbReference type="STRING" id="354355.SAMN05660816_01107"/>
<name>A0A1V9ELD3_9BACT</name>
<dbReference type="PANTHER" id="PTHR48111:SF22">
    <property type="entry name" value="REGULATOR OF RPOS"/>
    <property type="match status" value="1"/>
</dbReference>
<keyword evidence="5" id="KW-0804">Transcription</keyword>
<dbReference type="CDD" id="cd00383">
    <property type="entry name" value="trans_reg_C"/>
    <property type="match status" value="1"/>
</dbReference>
<dbReference type="PROSITE" id="PS50110">
    <property type="entry name" value="RESPONSE_REGULATORY"/>
    <property type="match status" value="1"/>
</dbReference>
<dbReference type="OrthoDB" id="9790442at2"/>
<dbReference type="InterPro" id="IPR039420">
    <property type="entry name" value="WalR-like"/>
</dbReference>
<evidence type="ECO:0000256" key="2">
    <source>
        <dbReference type="ARBA" id="ARBA00023012"/>
    </source>
</evidence>
<dbReference type="AlphaFoldDB" id="A0A1V9ELD3"/>
<evidence type="ECO:0000313" key="11">
    <source>
        <dbReference type="Proteomes" id="UP000192610"/>
    </source>
</evidence>
<dbReference type="PROSITE" id="PS51755">
    <property type="entry name" value="OMPR_PHOB"/>
    <property type="match status" value="1"/>
</dbReference>
<dbReference type="SMART" id="SM00448">
    <property type="entry name" value="REC"/>
    <property type="match status" value="1"/>
</dbReference>
<evidence type="ECO:0000256" key="7">
    <source>
        <dbReference type="PROSITE-ProRule" id="PRU01091"/>
    </source>
</evidence>
<accession>A0A1V9ELD3</accession>
<evidence type="ECO:0000259" key="8">
    <source>
        <dbReference type="PROSITE" id="PS50110"/>
    </source>
</evidence>
<dbReference type="GO" id="GO:0005829">
    <property type="term" value="C:cytosol"/>
    <property type="evidence" value="ECO:0007669"/>
    <property type="project" value="TreeGrafter"/>
</dbReference>
<dbReference type="SMART" id="SM00862">
    <property type="entry name" value="Trans_reg_C"/>
    <property type="match status" value="1"/>
</dbReference>
<evidence type="ECO:0000256" key="4">
    <source>
        <dbReference type="ARBA" id="ARBA00023125"/>
    </source>
</evidence>
<keyword evidence="2" id="KW-0902">Two-component regulatory system</keyword>
<evidence type="ECO:0000256" key="1">
    <source>
        <dbReference type="ARBA" id="ARBA00022553"/>
    </source>
</evidence>
<reference evidence="11" key="1">
    <citation type="submission" date="2016-04" db="EMBL/GenBank/DDBJ databases">
        <authorList>
            <person name="Chen L."/>
            <person name="Zhuang W."/>
            <person name="Wang G."/>
        </authorList>
    </citation>
    <scope>NUCLEOTIDE SEQUENCE [LARGE SCALE GENOMIC DNA]</scope>
    <source>
        <strain evidence="11">17621</strain>
    </source>
</reference>
<sequence>MEEIKILLVEDEKKIAESLKKGLSEQGYHVEVAYDGLIGKKLFETYPFDLIILDINLPGLNGYELCKEIRRHSERIPVVMLTALNTTADKIEGFDAGADDYIVKPFDFKELLVRIRALLKRIYHNIPTGNILKVADLTMNLDSKEVTRADKPISLTAKEFQLLEYLIRNKNRVVSRADIALNVWDIDFDTKTNVIDVYVNFLRKKLDKDFETRLIHTQVGMGYILKENP</sequence>
<dbReference type="PANTHER" id="PTHR48111">
    <property type="entry name" value="REGULATOR OF RPOS"/>
    <property type="match status" value="1"/>
</dbReference>
<dbReference type="GO" id="GO:0000156">
    <property type="term" value="F:phosphorelay response regulator activity"/>
    <property type="evidence" value="ECO:0007669"/>
    <property type="project" value="TreeGrafter"/>
</dbReference>
<organism evidence="10 11">
    <name type="scientific">Niastella yeongjuensis</name>
    <dbReference type="NCBI Taxonomy" id="354355"/>
    <lineage>
        <taxon>Bacteria</taxon>
        <taxon>Pseudomonadati</taxon>
        <taxon>Bacteroidota</taxon>
        <taxon>Chitinophagia</taxon>
        <taxon>Chitinophagales</taxon>
        <taxon>Chitinophagaceae</taxon>
        <taxon>Niastella</taxon>
    </lineage>
</organism>
<dbReference type="InterPro" id="IPR001789">
    <property type="entry name" value="Sig_transdc_resp-reg_receiver"/>
</dbReference>
<dbReference type="Pfam" id="PF00486">
    <property type="entry name" value="Trans_reg_C"/>
    <property type="match status" value="1"/>
</dbReference>
<comment type="caution">
    <text evidence="10">The sequence shown here is derived from an EMBL/GenBank/DDBJ whole genome shotgun (WGS) entry which is preliminary data.</text>
</comment>
<dbReference type="Gene3D" id="3.40.50.2300">
    <property type="match status" value="1"/>
</dbReference>
<keyword evidence="3" id="KW-0805">Transcription regulation</keyword>
<dbReference type="GO" id="GO:0000976">
    <property type="term" value="F:transcription cis-regulatory region binding"/>
    <property type="evidence" value="ECO:0007669"/>
    <property type="project" value="TreeGrafter"/>
</dbReference>
<dbReference type="Pfam" id="PF00072">
    <property type="entry name" value="Response_reg"/>
    <property type="match status" value="1"/>
</dbReference>
<feature type="DNA-binding region" description="OmpR/PhoB-type" evidence="7">
    <location>
        <begin position="129"/>
        <end position="227"/>
    </location>
</feature>
<dbReference type="Gene3D" id="6.10.250.690">
    <property type="match status" value="1"/>
</dbReference>
<keyword evidence="11" id="KW-1185">Reference proteome</keyword>
<dbReference type="FunFam" id="1.10.10.10:FF:000005">
    <property type="entry name" value="Two-component system response regulator"/>
    <property type="match status" value="1"/>
</dbReference>
<dbReference type="RefSeq" id="WP_081200969.1">
    <property type="nucleotide sequence ID" value="NZ_FOCZ01000002.1"/>
</dbReference>
<dbReference type="CDD" id="cd17574">
    <property type="entry name" value="REC_OmpR"/>
    <property type="match status" value="1"/>
</dbReference>
<feature type="domain" description="Response regulatory" evidence="8">
    <location>
        <begin position="5"/>
        <end position="119"/>
    </location>
</feature>
<evidence type="ECO:0000313" key="10">
    <source>
        <dbReference type="EMBL" id="OQP46960.1"/>
    </source>
</evidence>
<gene>
    <name evidence="10" type="ORF">A4H97_05415</name>
</gene>
<dbReference type="GO" id="GO:0032993">
    <property type="term" value="C:protein-DNA complex"/>
    <property type="evidence" value="ECO:0007669"/>
    <property type="project" value="TreeGrafter"/>
</dbReference>
<proteinExistence type="predicted"/>
<keyword evidence="4 7" id="KW-0238">DNA-binding</keyword>
<dbReference type="FunFam" id="3.40.50.2300:FF:000001">
    <property type="entry name" value="DNA-binding response regulator PhoB"/>
    <property type="match status" value="1"/>
</dbReference>
<dbReference type="InterPro" id="IPR001867">
    <property type="entry name" value="OmpR/PhoB-type_DNA-bd"/>
</dbReference>
<protein>
    <submittedName>
        <fullName evidence="10">DNA-binding response regulator</fullName>
    </submittedName>
</protein>
<dbReference type="Gene3D" id="1.10.10.10">
    <property type="entry name" value="Winged helix-like DNA-binding domain superfamily/Winged helix DNA-binding domain"/>
    <property type="match status" value="1"/>
</dbReference>
<feature type="modified residue" description="4-aspartylphosphate" evidence="6">
    <location>
        <position position="54"/>
    </location>
</feature>